<dbReference type="PANTHER" id="PTHR38683:SF1">
    <property type="entry name" value="CHORISMATE PYRUVATE-LYASE"/>
    <property type="match status" value="1"/>
</dbReference>
<keyword evidence="2 4" id="KW-0831">Ubiquinone biosynthesis</keyword>
<feature type="binding site" evidence="4">
    <location>
        <position position="80"/>
    </location>
    <ligand>
        <name>substrate</name>
    </ligand>
</feature>
<dbReference type="GO" id="GO:0006744">
    <property type="term" value="P:ubiquinone biosynthetic process"/>
    <property type="evidence" value="ECO:0007669"/>
    <property type="project" value="UniProtKB-UniRule"/>
</dbReference>
<dbReference type="PANTHER" id="PTHR38683">
    <property type="entry name" value="CHORISMATE PYRUVATE-LYASE"/>
    <property type="match status" value="1"/>
</dbReference>
<comment type="subcellular location">
    <subcellularLocation>
        <location evidence="4">Cytoplasm</location>
    </subcellularLocation>
</comment>
<dbReference type="GO" id="GO:0005829">
    <property type="term" value="C:cytosol"/>
    <property type="evidence" value="ECO:0007669"/>
    <property type="project" value="TreeGrafter"/>
</dbReference>
<gene>
    <name evidence="4" type="primary">ubiC</name>
    <name evidence="5" type="ORF">HQN79_11760</name>
</gene>
<dbReference type="Pfam" id="PF04345">
    <property type="entry name" value="Chor_lyase"/>
    <property type="match status" value="1"/>
</dbReference>
<evidence type="ECO:0000313" key="5">
    <source>
        <dbReference type="EMBL" id="QKI90201.1"/>
    </source>
</evidence>
<feature type="binding site" evidence="4">
    <location>
        <position position="171"/>
    </location>
    <ligand>
        <name>substrate</name>
    </ligand>
</feature>
<dbReference type="UniPathway" id="UPA00232"/>
<comment type="pathway">
    <text evidence="4">Cofactor biosynthesis; ubiquinone biosynthesis.</text>
</comment>
<dbReference type="EMBL" id="CP054020">
    <property type="protein sequence ID" value="QKI90201.1"/>
    <property type="molecule type" value="Genomic_DNA"/>
</dbReference>
<dbReference type="InterPro" id="IPR007440">
    <property type="entry name" value="Chorismate--pyruvate_lyase"/>
</dbReference>
<dbReference type="Gene3D" id="3.40.1410.10">
    <property type="entry name" value="Chorismate lyase-like"/>
    <property type="match status" value="1"/>
</dbReference>
<evidence type="ECO:0000256" key="3">
    <source>
        <dbReference type="ARBA" id="ARBA00023239"/>
    </source>
</evidence>
<keyword evidence="1 4" id="KW-0963">Cytoplasm</keyword>
<comment type="function">
    <text evidence="4">Removes the pyruvyl group from chorismate, with concomitant aromatization of the ring, to provide 4-hydroxybenzoate (4HB) for the ubiquinone pathway.</text>
</comment>
<evidence type="ECO:0000256" key="1">
    <source>
        <dbReference type="ARBA" id="ARBA00022490"/>
    </source>
</evidence>
<dbReference type="HAMAP" id="MF_01632">
    <property type="entry name" value="UbiC"/>
    <property type="match status" value="1"/>
</dbReference>
<dbReference type="SUPFAM" id="SSF64288">
    <property type="entry name" value="Chorismate lyase-like"/>
    <property type="match status" value="1"/>
</dbReference>
<dbReference type="InterPro" id="IPR028978">
    <property type="entry name" value="Chorismate_lyase_/UTRA_dom_sf"/>
</dbReference>
<comment type="caution">
    <text evidence="4">Lacks conserved residue(s) required for the propagation of feature annotation.</text>
</comment>
<proteinExistence type="inferred from homology"/>
<evidence type="ECO:0000256" key="2">
    <source>
        <dbReference type="ARBA" id="ARBA00022688"/>
    </source>
</evidence>
<evidence type="ECO:0000313" key="6">
    <source>
        <dbReference type="Proteomes" id="UP000504724"/>
    </source>
</evidence>
<dbReference type="KEGG" id="txa:HQN79_11760"/>
<dbReference type="GO" id="GO:0042866">
    <property type="term" value="P:pyruvate biosynthetic process"/>
    <property type="evidence" value="ECO:0007669"/>
    <property type="project" value="UniProtKB-UniRule"/>
</dbReference>
<evidence type="ECO:0000256" key="4">
    <source>
        <dbReference type="HAMAP-Rule" id="MF_01632"/>
    </source>
</evidence>
<keyword evidence="3 4" id="KW-0456">Lyase</keyword>
<dbReference type="GO" id="GO:0008813">
    <property type="term" value="F:chorismate lyase activity"/>
    <property type="evidence" value="ECO:0007669"/>
    <property type="project" value="UniProtKB-UniRule"/>
</dbReference>
<keyword evidence="6" id="KW-1185">Reference proteome</keyword>
<dbReference type="RefSeq" id="WP_173286780.1">
    <property type="nucleotide sequence ID" value="NZ_CP054020.1"/>
</dbReference>
<dbReference type="AlphaFoldDB" id="A0A7D4SP60"/>
<comment type="catalytic activity">
    <reaction evidence="4">
        <text>chorismate = 4-hydroxybenzoate + pyruvate</text>
        <dbReference type="Rhea" id="RHEA:16505"/>
        <dbReference type="ChEBI" id="CHEBI:15361"/>
        <dbReference type="ChEBI" id="CHEBI:17879"/>
        <dbReference type="ChEBI" id="CHEBI:29748"/>
        <dbReference type="EC" id="4.1.3.40"/>
    </reaction>
</comment>
<protein>
    <recommendedName>
        <fullName evidence="4">Probable chorismate pyruvate-lyase</fullName>
        <shortName evidence="4">CL</shortName>
        <shortName evidence="4">CPL</shortName>
        <ecNumber evidence="4">4.1.3.40</ecNumber>
    </recommendedName>
</protein>
<accession>A0A7D4SP60</accession>
<comment type="similarity">
    <text evidence="4">Belongs to the UbiC family.</text>
</comment>
<keyword evidence="4" id="KW-0670">Pyruvate</keyword>
<sequence>MPLSGSTPAEKRWYADALLSRITEQPRQKSWLRTPKSLTRRIRQHCPQMQVKVLKQAFALAYEDERQALGLQTHQRVWIREVLLQCDGQDWVFARTVIPYFESGNPWLMLQKLGTQPLGEILFDIKQICRSDFRFQHFPKQRLPLDASLRHARRSVFWHDTHSDFPLLLTEVFLHRMP</sequence>
<dbReference type="Proteomes" id="UP000504724">
    <property type="component" value="Chromosome"/>
</dbReference>
<organism evidence="5 6">
    <name type="scientific">Thiomicrorhabdus xiamenensis</name>
    <dbReference type="NCBI Taxonomy" id="2739063"/>
    <lineage>
        <taxon>Bacteria</taxon>
        <taxon>Pseudomonadati</taxon>
        <taxon>Pseudomonadota</taxon>
        <taxon>Gammaproteobacteria</taxon>
        <taxon>Thiotrichales</taxon>
        <taxon>Piscirickettsiaceae</taxon>
        <taxon>Thiomicrorhabdus</taxon>
    </lineage>
</organism>
<feature type="binding site" evidence="4">
    <location>
        <position position="118"/>
    </location>
    <ligand>
        <name>substrate</name>
    </ligand>
</feature>
<reference evidence="5 6" key="1">
    <citation type="submission" date="2020-05" db="EMBL/GenBank/DDBJ databases">
        <title>Thiomicrorhabdus sediminis sp.nov. and Thiomicrorhabdus xiamenensis sp.nov., novel sulfur-oxidizing bacteria isolated from coastal sediment.</title>
        <authorList>
            <person name="Liu X."/>
        </authorList>
    </citation>
    <scope>NUCLEOTIDE SEQUENCE [LARGE SCALE GENOMIC DNA]</scope>
    <source>
        <strain evidence="5 6">G2</strain>
    </source>
</reference>
<dbReference type="EC" id="4.1.3.40" evidence="4"/>
<name>A0A7D4SP60_9GAMM</name>